<dbReference type="HOGENOM" id="CLU_3071703_0_0_1"/>
<evidence type="ECO:0000313" key="2">
    <source>
        <dbReference type="EMBL" id="AES87679.1"/>
    </source>
</evidence>
<dbReference type="EMBL" id="CM001220">
    <property type="protein sequence ID" value="AES87679.1"/>
    <property type="molecule type" value="Genomic_DNA"/>
</dbReference>
<accession>G7JN42</accession>
<keyword evidence="1" id="KW-0732">Signal</keyword>
<reference evidence="2 4" key="2">
    <citation type="journal article" date="2014" name="BMC Genomics">
        <title>An improved genome release (version Mt4.0) for the model legume Medicago truncatula.</title>
        <authorList>
            <person name="Tang H."/>
            <person name="Krishnakumar V."/>
            <person name="Bidwell S."/>
            <person name="Rosen B."/>
            <person name="Chan A."/>
            <person name="Zhou S."/>
            <person name="Gentzbittel L."/>
            <person name="Childs K.L."/>
            <person name="Yandell M."/>
            <person name="Gundlach H."/>
            <person name="Mayer K.F."/>
            <person name="Schwartz D.C."/>
            <person name="Town C.D."/>
        </authorList>
    </citation>
    <scope>GENOME REANNOTATION</scope>
    <source>
        <strain evidence="3 4">cv. Jemalong A17</strain>
    </source>
</reference>
<organism evidence="2 4">
    <name type="scientific">Medicago truncatula</name>
    <name type="common">Barrel medic</name>
    <name type="synonym">Medicago tribuloides</name>
    <dbReference type="NCBI Taxonomy" id="3880"/>
    <lineage>
        <taxon>Eukaryota</taxon>
        <taxon>Viridiplantae</taxon>
        <taxon>Streptophyta</taxon>
        <taxon>Embryophyta</taxon>
        <taxon>Tracheophyta</taxon>
        <taxon>Spermatophyta</taxon>
        <taxon>Magnoliopsida</taxon>
        <taxon>eudicotyledons</taxon>
        <taxon>Gunneridae</taxon>
        <taxon>Pentapetalae</taxon>
        <taxon>rosids</taxon>
        <taxon>fabids</taxon>
        <taxon>Fabales</taxon>
        <taxon>Fabaceae</taxon>
        <taxon>Papilionoideae</taxon>
        <taxon>50 kb inversion clade</taxon>
        <taxon>NPAAA clade</taxon>
        <taxon>Hologalegina</taxon>
        <taxon>IRL clade</taxon>
        <taxon>Trifolieae</taxon>
        <taxon>Medicago</taxon>
    </lineage>
</organism>
<evidence type="ECO:0000256" key="1">
    <source>
        <dbReference type="SAM" id="SignalP"/>
    </source>
</evidence>
<reference evidence="3" key="3">
    <citation type="submission" date="2015-04" db="UniProtKB">
        <authorList>
            <consortium name="EnsemblPlants"/>
        </authorList>
    </citation>
    <scope>IDENTIFICATION</scope>
    <source>
        <strain evidence="3">cv. Jemalong A17</strain>
    </source>
</reference>
<name>G7JN42_MEDTR</name>
<reference evidence="2 4" key="1">
    <citation type="journal article" date="2011" name="Nature">
        <title>The Medicago genome provides insight into the evolution of rhizobial symbioses.</title>
        <authorList>
            <person name="Young N.D."/>
            <person name="Debelle F."/>
            <person name="Oldroyd G.E."/>
            <person name="Geurts R."/>
            <person name="Cannon S.B."/>
            <person name="Udvardi M.K."/>
            <person name="Benedito V.A."/>
            <person name="Mayer K.F."/>
            <person name="Gouzy J."/>
            <person name="Schoof H."/>
            <person name="Van de Peer Y."/>
            <person name="Proost S."/>
            <person name="Cook D.R."/>
            <person name="Meyers B.C."/>
            <person name="Spannagl M."/>
            <person name="Cheung F."/>
            <person name="De Mita S."/>
            <person name="Krishnakumar V."/>
            <person name="Gundlach H."/>
            <person name="Zhou S."/>
            <person name="Mudge J."/>
            <person name="Bharti A.K."/>
            <person name="Murray J.D."/>
            <person name="Naoumkina M.A."/>
            <person name="Rosen B."/>
            <person name="Silverstein K.A."/>
            <person name="Tang H."/>
            <person name="Rombauts S."/>
            <person name="Zhao P.X."/>
            <person name="Zhou P."/>
            <person name="Barbe V."/>
            <person name="Bardou P."/>
            <person name="Bechner M."/>
            <person name="Bellec A."/>
            <person name="Berger A."/>
            <person name="Berges H."/>
            <person name="Bidwell S."/>
            <person name="Bisseling T."/>
            <person name="Choisne N."/>
            <person name="Couloux A."/>
            <person name="Denny R."/>
            <person name="Deshpande S."/>
            <person name="Dai X."/>
            <person name="Doyle J.J."/>
            <person name="Dudez A.M."/>
            <person name="Farmer A.D."/>
            <person name="Fouteau S."/>
            <person name="Franken C."/>
            <person name="Gibelin C."/>
            <person name="Gish J."/>
            <person name="Goldstein S."/>
            <person name="Gonzalez A.J."/>
            <person name="Green P.J."/>
            <person name="Hallab A."/>
            <person name="Hartog M."/>
            <person name="Hua A."/>
            <person name="Humphray S.J."/>
            <person name="Jeong D.H."/>
            <person name="Jing Y."/>
            <person name="Jocker A."/>
            <person name="Kenton S.M."/>
            <person name="Kim D.J."/>
            <person name="Klee K."/>
            <person name="Lai H."/>
            <person name="Lang C."/>
            <person name="Lin S."/>
            <person name="Macmil S.L."/>
            <person name="Magdelenat G."/>
            <person name="Matthews L."/>
            <person name="McCorrison J."/>
            <person name="Monaghan E.L."/>
            <person name="Mun J.H."/>
            <person name="Najar F.Z."/>
            <person name="Nicholson C."/>
            <person name="Noirot C."/>
            <person name="O'Bleness M."/>
            <person name="Paule C.R."/>
            <person name="Poulain J."/>
            <person name="Prion F."/>
            <person name="Qin B."/>
            <person name="Qu C."/>
            <person name="Retzel E.F."/>
            <person name="Riddle C."/>
            <person name="Sallet E."/>
            <person name="Samain S."/>
            <person name="Samson N."/>
            <person name="Sanders I."/>
            <person name="Saurat O."/>
            <person name="Scarpelli C."/>
            <person name="Schiex T."/>
            <person name="Segurens B."/>
            <person name="Severin A.J."/>
            <person name="Sherrier D.J."/>
            <person name="Shi R."/>
            <person name="Sims S."/>
            <person name="Singer S.R."/>
            <person name="Sinharoy S."/>
            <person name="Sterck L."/>
            <person name="Viollet A."/>
            <person name="Wang B.B."/>
            <person name="Wang K."/>
            <person name="Wang M."/>
            <person name="Wang X."/>
            <person name="Warfsmann J."/>
            <person name="Weissenbach J."/>
            <person name="White D.D."/>
            <person name="White J.D."/>
            <person name="Wiley G.B."/>
            <person name="Wincker P."/>
            <person name="Xing Y."/>
            <person name="Yang L."/>
            <person name="Yao Z."/>
            <person name="Ying F."/>
            <person name="Zhai J."/>
            <person name="Zhou L."/>
            <person name="Zuber A."/>
            <person name="Denarie J."/>
            <person name="Dixon R.A."/>
            <person name="May G.D."/>
            <person name="Schwartz D.C."/>
            <person name="Rogers J."/>
            <person name="Quetier F."/>
            <person name="Town C.D."/>
            <person name="Roe B.A."/>
        </authorList>
    </citation>
    <scope>NUCLEOTIDE SEQUENCE [LARGE SCALE GENOMIC DNA]</scope>
    <source>
        <strain evidence="2">A17</strain>
        <strain evidence="3 4">cv. Jemalong A17</strain>
    </source>
</reference>
<gene>
    <name evidence="2" type="ordered locus">MTR_4g032100</name>
</gene>
<evidence type="ECO:0000313" key="4">
    <source>
        <dbReference type="Proteomes" id="UP000002051"/>
    </source>
</evidence>
<dbReference type="PaxDb" id="3880-AES87679"/>
<feature type="chain" id="PRO_5014573007" description="Transmembrane protein" evidence="1">
    <location>
        <begin position="19"/>
        <end position="53"/>
    </location>
</feature>
<evidence type="ECO:0000313" key="3">
    <source>
        <dbReference type="EnsemblPlants" id="AES87679"/>
    </source>
</evidence>
<dbReference type="AlphaFoldDB" id="G7JN42"/>
<dbReference type="Proteomes" id="UP000002051">
    <property type="component" value="Chromosome 4"/>
</dbReference>
<keyword evidence="4" id="KW-1185">Reference proteome</keyword>
<dbReference type="EnsemblPlants" id="AES87679">
    <property type="protein sequence ID" value="AES87679"/>
    <property type="gene ID" value="MTR_4g032100"/>
</dbReference>
<evidence type="ECO:0008006" key="5">
    <source>
        <dbReference type="Google" id="ProtNLM"/>
    </source>
</evidence>
<sequence length="53" mass="6044">MVLVYVWIFIALTLQIDGDVITRTTANRIHHSDIFEGLSGVHCWTGHTFVLVF</sequence>
<protein>
    <recommendedName>
        <fullName evidence="5">Transmembrane protein</fullName>
    </recommendedName>
</protein>
<proteinExistence type="predicted"/>
<feature type="signal peptide" evidence="1">
    <location>
        <begin position="1"/>
        <end position="18"/>
    </location>
</feature>